<protein>
    <submittedName>
        <fullName evidence="7">Amino acid/amide ABC transporter membrane protein 2, HAAT family</fullName>
    </submittedName>
</protein>
<keyword evidence="4 6" id="KW-1133">Transmembrane helix</keyword>
<dbReference type="GO" id="GO:0015658">
    <property type="term" value="F:branched-chain amino acid transmembrane transporter activity"/>
    <property type="evidence" value="ECO:0007669"/>
    <property type="project" value="InterPro"/>
</dbReference>
<dbReference type="CDD" id="cd06581">
    <property type="entry name" value="TM_PBP1_LivM_like"/>
    <property type="match status" value="1"/>
</dbReference>
<feature type="transmembrane region" description="Helical" evidence="6">
    <location>
        <begin position="30"/>
        <end position="50"/>
    </location>
</feature>
<proteinExistence type="predicted"/>
<evidence type="ECO:0000313" key="7">
    <source>
        <dbReference type="EMBL" id="SMC37937.1"/>
    </source>
</evidence>
<name>A0A1W1YP39_9BACT</name>
<evidence type="ECO:0000256" key="2">
    <source>
        <dbReference type="ARBA" id="ARBA00022475"/>
    </source>
</evidence>
<feature type="transmembrane region" description="Helical" evidence="6">
    <location>
        <begin position="225"/>
        <end position="246"/>
    </location>
</feature>
<dbReference type="STRING" id="1121400.SAMN02746065_101240"/>
<keyword evidence="3 6" id="KW-0812">Transmembrane</keyword>
<organism evidence="7 8">
    <name type="scientific">Desulfocicer vacuolatum DSM 3385</name>
    <dbReference type="NCBI Taxonomy" id="1121400"/>
    <lineage>
        <taxon>Bacteria</taxon>
        <taxon>Pseudomonadati</taxon>
        <taxon>Thermodesulfobacteriota</taxon>
        <taxon>Desulfobacteria</taxon>
        <taxon>Desulfobacterales</taxon>
        <taxon>Desulfobacteraceae</taxon>
        <taxon>Desulfocicer</taxon>
    </lineage>
</organism>
<evidence type="ECO:0000256" key="6">
    <source>
        <dbReference type="SAM" id="Phobius"/>
    </source>
</evidence>
<evidence type="ECO:0000256" key="4">
    <source>
        <dbReference type="ARBA" id="ARBA00022989"/>
    </source>
</evidence>
<dbReference type="RefSeq" id="WP_084066545.1">
    <property type="nucleotide sequence ID" value="NZ_FWXY01000001.1"/>
</dbReference>
<keyword evidence="8" id="KW-1185">Reference proteome</keyword>
<feature type="transmembrane region" description="Helical" evidence="6">
    <location>
        <begin position="170"/>
        <end position="191"/>
    </location>
</feature>
<feature type="transmembrane region" description="Helical" evidence="6">
    <location>
        <begin position="266"/>
        <end position="288"/>
    </location>
</feature>
<evidence type="ECO:0000256" key="3">
    <source>
        <dbReference type="ARBA" id="ARBA00022692"/>
    </source>
</evidence>
<gene>
    <name evidence="7" type="ORF">SAMN02746065_101240</name>
</gene>
<dbReference type="Proteomes" id="UP000192418">
    <property type="component" value="Unassembled WGS sequence"/>
</dbReference>
<dbReference type="PANTHER" id="PTHR30482">
    <property type="entry name" value="HIGH-AFFINITY BRANCHED-CHAIN AMINO ACID TRANSPORT SYSTEM PERMEASE"/>
    <property type="match status" value="1"/>
</dbReference>
<dbReference type="Pfam" id="PF02653">
    <property type="entry name" value="BPD_transp_2"/>
    <property type="match status" value="1"/>
</dbReference>
<evidence type="ECO:0000256" key="1">
    <source>
        <dbReference type="ARBA" id="ARBA00004651"/>
    </source>
</evidence>
<dbReference type="AlphaFoldDB" id="A0A1W1YP39"/>
<dbReference type="GO" id="GO:0005886">
    <property type="term" value="C:plasma membrane"/>
    <property type="evidence" value="ECO:0007669"/>
    <property type="project" value="UniProtKB-SubCell"/>
</dbReference>
<keyword evidence="2" id="KW-1003">Cell membrane</keyword>
<sequence>MKKLSIPLLLALIAVGTVLAAHFELLDLYIQTVIMFVGVNIILSSSFNIINGYMGEFACGHAGFMAVGAYVTSVLNLMLFTKSKAFGPPLLSPDLALYFFPVTLILGGIAAAITGLIVAVPSFKTRDDYLAIITLAANFIIVSLFINMDIVGGARGLMGMKQIIFAMEDIVFIPWMLIWVFTFTYLTVFIIRRFVTSTYGKGIIAIHQDEIAAEIMSVNTDKMKLVAFMLSSGLAGVAGGLFAHILGYINPNSFGILKSTECLVMVYMGGMGSLSGSIIAAILFTLLIEGLRFIIPAADTLIHYLPLIPDTFHLSQVLKWVIIPLILVILMQFRPEGIMGNRELSDFFPKLKRFYVFK</sequence>
<keyword evidence="5 6" id="KW-0472">Membrane</keyword>
<reference evidence="7 8" key="1">
    <citation type="submission" date="2017-04" db="EMBL/GenBank/DDBJ databases">
        <authorList>
            <person name="Afonso C.L."/>
            <person name="Miller P.J."/>
            <person name="Scott M.A."/>
            <person name="Spackman E."/>
            <person name="Goraichik I."/>
            <person name="Dimitrov K.M."/>
            <person name="Suarez D.L."/>
            <person name="Swayne D.E."/>
        </authorList>
    </citation>
    <scope>NUCLEOTIDE SEQUENCE [LARGE SCALE GENOMIC DNA]</scope>
    <source>
        <strain evidence="7 8">DSM 3385</strain>
    </source>
</reference>
<dbReference type="EMBL" id="FWXY01000001">
    <property type="protein sequence ID" value="SMC37937.1"/>
    <property type="molecule type" value="Genomic_DNA"/>
</dbReference>
<feature type="transmembrane region" description="Helical" evidence="6">
    <location>
        <begin position="129"/>
        <end position="150"/>
    </location>
</feature>
<dbReference type="InterPro" id="IPR001851">
    <property type="entry name" value="ABC_transp_permease"/>
</dbReference>
<evidence type="ECO:0000256" key="5">
    <source>
        <dbReference type="ARBA" id="ARBA00023136"/>
    </source>
</evidence>
<dbReference type="PANTHER" id="PTHR30482:SF10">
    <property type="entry name" value="HIGH-AFFINITY BRANCHED-CHAIN AMINO ACID TRANSPORT PROTEIN BRAE"/>
    <property type="match status" value="1"/>
</dbReference>
<accession>A0A1W1YP39</accession>
<dbReference type="InterPro" id="IPR043428">
    <property type="entry name" value="LivM-like"/>
</dbReference>
<comment type="subcellular location">
    <subcellularLocation>
        <location evidence="1">Cell membrane</location>
        <topology evidence="1">Multi-pass membrane protein</topology>
    </subcellularLocation>
</comment>
<feature type="transmembrane region" description="Helical" evidence="6">
    <location>
        <begin position="95"/>
        <end position="117"/>
    </location>
</feature>
<evidence type="ECO:0000313" key="8">
    <source>
        <dbReference type="Proteomes" id="UP000192418"/>
    </source>
</evidence>
<feature type="transmembrane region" description="Helical" evidence="6">
    <location>
        <begin position="62"/>
        <end position="80"/>
    </location>
</feature>
<dbReference type="OrthoDB" id="9780757at2"/>